<evidence type="ECO:0000313" key="4">
    <source>
        <dbReference type="Proteomes" id="UP000335636"/>
    </source>
</evidence>
<keyword evidence="4" id="KW-1185">Reference proteome</keyword>
<evidence type="ECO:0000313" key="3">
    <source>
        <dbReference type="EMBL" id="VTJ61188.1"/>
    </source>
</evidence>
<reference evidence="2" key="2">
    <citation type="submission" date="2020-08" db="EMBL/GenBank/DDBJ databases">
        <authorList>
            <person name="Shumante A."/>
            <person name="Zimin A.V."/>
            <person name="Puiu D."/>
            <person name="Salzberg S.L."/>
        </authorList>
    </citation>
    <scope>NUCLEOTIDE SEQUENCE</scope>
    <source>
        <strain evidence="2">WC2-LM</strain>
        <tissue evidence="2">Liver</tissue>
    </source>
</reference>
<dbReference type="EMBL" id="CABDUW010000166">
    <property type="protein sequence ID" value="VTJ61188.1"/>
    <property type="molecule type" value="Genomic_DNA"/>
</dbReference>
<feature type="region of interest" description="Disordered" evidence="1">
    <location>
        <begin position="28"/>
        <end position="84"/>
    </location>
</feature>
<dbReference type="EMBL" id="WJEC01007544">
    <property type="protein sequence ID" value="KAF7470311.1"/>
    <property type="molecule type" value="Genomic_DNA"/>
</dbReference>
<sequence>MFMIKEEAKGVEKDLRCRRPEAPAGVLGGVCQSSAPCPRGNGEHGSCERSEVRSALFPTISMPTHRGTAGKQRARAGHQAEHASVARGFRARYSAYKGSCKENSQPAGELG</sequence>
<proteinExistence type="predicted"/>
<organism evidence="3 4">
    <name type="scientific">Marmota monax</name>
    <name type="common">Woodchuck</name>
    <dbReference type="NCBI Taxonomy" id="9995"/>
    <lineage>
        <taxon>Eukaryota</taxon>
        <taxon>Metazoa</taxon>
        <taxon>Chordata</taxon>
        <taxon>Craniata</taxon>
        <taxon>Vertebrata</taxon>
        <taxon>Euteleostomi</taxon>
        <taxon>Mammalia</taxon>
        <taxon>Eutheria</taxon>
        <taxon>Euarchontoglires</taxon>
        <taxon>Glires</taxon>
        <taxon>Rodentia</taxon>
        <taxon>Sciuromorpha</taxon>
        <taxon>Sciuridae</taxon>
        <taxon>Xerinae</taxon>
        <taxon>Marmotini</taxon>
        <taxon>Marmota</taxon>
    </lineage>
</organism>
<evidence type="ECO:0000313" key="2">
    <source>
        <dbReference type="EMBL" id="KAF7470311.1"/>
    </source>
</evidence>
<dbReference type="Proteomes" id="UP000662637">
    <property type="component" value="Unassembled WGS sequence"/>
</dbReference>
<dbReference type="AlphaFoldDB" id="A0A5E4AUW4"/>
<gene>
    <name evidence="2" type="ORF">GHT09_018367</name>
    <name evidence="3" type="ORF">MONAX_5E039282</name>
</gene>
<reference evidence="3 4" key="1">
    <citation type="submission" date="2019-04" db="EMBL/GenBank/DDBJ databases">
        <authorList>
            <person name="Alioto T."/>
            <person name="Alioto T."/>
        </authorList>
    </citation>
    <scope>NUCLEOTIDE SEQUENCE [LARGE SCALE GENOMIC DNA]</scope>
</reference>
<feature type="compositionally biased region" description="Basic and acidic residues" evidence="1">
    <location>
        <begin position="41"/>
        <end position="52"/>
    </location>
</feature>
<evidence type="ECO:0000256" key="1">
    <source>
        <dbReference type="SAM" id="MobiDB-lite"/>
    </source>
</evidence>
<protein>
    <submittedName>
        <fullName evidence="3">Uncharacterized protein</fullName>
    </submittedName>
</protein>
<name>A0A5E4AUW4_MARMO</name>
<dbReference type="Proteomes" id="UP000335636">
    <property type="component" value="Unassembled WGS sequence"/>
</dbReference>
<accession>A0A5E4AUW4</accession>